<evidence type="ECO:0000256" key="9">
    <source>
        <dbReference type="ARBA" id="ARBA00056472"/>
    </source>
</evidence>
<proteinExistence type="predicted"/>
<organism evidence="13 14">
    <name type="scientific">Heracleum sosnowskyi</name>
    <dbReference type="NCBI Taxonomy" id="360622"/>
    <lineage>
        <taxon>Eukaryota</taxon>
        <taxon>Viridiplantae</taxon>
        <taxon>Streptophyta</taxon>
        <taxon>Embryophyta</taxon>
        <taxon>Tracheophyta</taxon>
        <taxon>Spermatophyta</taxon>
        <taxon>Magnoliopsida</taxon>
        <taxon>eudicotyledons</taxon>
        <taxon>Gunneridae</taxon>
        <taxon>Pentapetalae</taxon>
        <taxon>asterids</taxon>
        <taxon>campanulids</taxon>
        <taxon>Apiales</taxon>
        <taxon>Apiaceae</taxon>
        <taxon>Apioideae</taxon>
        <taxon>apioid superclade</taxon>
        <taxon>Tordylieae</taxon>
        <taxon>Tordyliinae</taxon>
        <taxon>Heracleum</taxon>
    </lineage>
</organism>
<keyword evidence="14" id="KW-1185">Reference proteome</keyword>
<dbReference type="PANTHER" id="PTHR31251:SF197">
    <property type="entry name" value="SQUAMOSA PROMOTER-BINDING-LIKE PROTEIN 16"/>
    <property type="match status" value="1"/>
</dbReference>
<dbReference type="InterPro" id="IPR036893">
    <property type="entry name" value="SBP_sf"/>
</dbReference>
<reference evidence="13" key="1">
    <citation type="submission" date="2023-02" db="EMBL/GenBank/DDBJ databases">
        <title>Genome of toxic invasive species Heracleum sosnowskyi carries increased number of genes despite the absence of recent whole-genome duplications.</title>
        <authorList>
            <person name="Schelkunov M."/>
            <person name="Shtratnikova V."/>
            <person name="Makarenko M."/>
            <person name="Klepikova A."/>
            <person name="Omelchenko D."/>
            <person name="Novikova G."/>
            <person name="Obukhova E."/>
            <person name="Bogdanov V."/>
            <person name="Penin A."/>
            <person name="Logacheva M."/>
        </authorList>
    </citation>
    <scope>NUCLEOTIDE SEQUENCE</scope>
    <source>
        <strain evidence="13">Hsosn_3</strain>
        <tissue evidence="13">Leaf</tissue>
    </source>
</reference>
<evidence type="ECO:0000259" key="12">
    <source>
        <dbReference type="PROSITE" id="PS51141"/>
    </source>
</evidence>
<keyword evidence="4" id="KW-0862">Zinc</keyword>
<evidence type="ECO:0000256" key="5">
    <source>
        <dbReference type="ARBA" id="ARBA00023015"/>
    </source>
</evidence>
<feature type="domain" description="SBP-type" evidence="12">
    <location>
        <begin position="51"/>
        <end position="128"/>
    </location>
</feature>
<dbReference type="FunFam" id="4.10.1100.10:FF:000001">
    <property type="entry name" value="Squamosa promoter-binding-like protein 14"/>
    <property type="match status" value="1"/>
</dbReference>
<feature type="region of interest" description="Disordered" evidence="11">
    <location>
        <begin position="1"/>
        <end position="52"/>
    </location>
</feature>
<comment type="caution">
    <text evidence="13">The sequence shown here is derived from an EMBL/GenBank/DDBJ whole genome shotgun (WGS) entry which is preliminary data.</text>
</comment>
<dbReference type="EMBL" id="JAUIZM010000007">
    <property type="protein sequence ID" value="KAK1375338.1"/>
    <property type="molecule type" value="Genomic_DNA"/>
</dbReference>
<dbReference type="GO" id="GO:0005634">
    <property type="term" value="C:nucleus"/>
    <property type="evidence" value="ECO:0007669"/>
    <property type="project" value="UniProtKB-SubCell"/>
</dbReference>
<dbReference type="InterPro" id="IPR004333">
    <property type="entry name" value="SBP_dom"/>
</dbReference>
<evidence type="ECO:0000256" key="10">
    <source>
        <dbReference type="PROSITE-ProRule" id="PRU00470"/>
    </source>
</evidence>
<evidence type="ECO:0000256" key="2">
    <source>
        <dbReference type="ARBA" id="ARBA00022723"/>
    </source>
</evidence>
<feature type="compositionally biased region" description="Basic and acidic residues" evidence="11">
    <location>
        <begin position="1"/>
        <end position="15"/>
    </location>
</feature>
<evidence type="ECO:0000256" key="3">
    <source>
        <dbReference type="ARBA" id="ARBA00022771"/>
    </source>
</evidence>
<keyword evidence="2" id="KW-0479">Metal-binding</keyword>
<dbReference type="InterPro" id="IPR044817">
    <property type="entry name" value="SBP-like"/>
</dbReference>
<comment type="subcellular location">
    <subcellularLocation>
        <location evidence="1">Nucleus</location>
    </subcellularLocation>
</comment>
<keyword evidence="5" id="KW-0805">Transcription regulation</keyword>
<evidence type="ECO:0000256" key="11">
    <source>
        <dbReference type="SAM" id="MobiDB-lite"/>
    </source>
</evidence>
<keyword evidence="8" id="KW-0539">Nucleus</keyword>
<dbReference type="PROSITE" id="PS51141">
    <property type="entry name" value="ZF_SBP"/>
    <property type="match status" value="1"/>
</dbReference>
<keyword evidence="3 10" id="KW-0863">Zinc-finger</keyword>
<sequence>MEISKQERIKRKKEDANEEDQDDGDESEDDNKKKKALTYSSRKQPGGGSTQGCCQVEYCTADMCNAKSYHRRHKVCEFHAKAPDALIAGLPQRFCQQCSRFHELPEFDDSKRSCRRHLLGHNRRRRKVSNDYHGEGGYE</sequence>
<gene>
    <name evidence="13" type="ORF">POM88_031531</name>
</gene>
<feature type="compositionally biased region" description="Acidic residues" evidence="11">
    <location>
        <begin position="16"/>
        <end position="29"/>
    </location>
</feature>
<comment type="function">
    <text evidence="9">Probable transcriptional factor. Binds to the promoter of the SQUAMOSA gene.</text>
</comment>
<dbReference type="Proteomes" id="UP001237642">
    <property type="component" value="Unassembled WGS sequence"/>
</dbReference>
<evidence type="ECO:0000256" key="7">
    <source>
        <dbReference type="ARBA" id="ARBA00023163"/>
    </source>
</evidence>
<dbReference type="SUPFAM" id="SSF103612">
    <property type="entry name" value="SBT domain"/>
    <property type="match status" value="1"/>
</dbReference>
<accession>A0AAD8HYG6</accession>
<dbReference type="PANTHER" id="PTHR31251">
    <property type="entry name" value="SQUAMOSA PROMOTER-BINDING-LIKE PROTEIN 4"/>
    <property type="match status" value="1"/>
</dbReference>
<evidence type="ECO:0000256" key="8">
    <source>
        <dbReference type="ARBA" id="ARBA00023242"/>
    </source>
</evidence>
<name>A0AAD8HYG6_9APIA</name>
<dbReference type="Pfam" id="PF03110">
    <property type="entry name" value="SBP"/>
    <property type="match status" value="1"/>
</dbReference>
<reference evidence="13" key="2">
    <citation type="submission" date="2023-05" db="EMBL/GenBank/DDBJ databases">
        <authorList>
            <person name="Schelkunov M.I."/>
        </authorList>
    </citation>
    <scope>NUCLEOTIDE SEQUENCE</scope>
    <source>
        <strain evidence="13">Hsosn_3</strain>
        <tissue evidence="13">Leaf</tissue>
    </source>
</reference>
<evidence type="ECO:0000256" key="1">
    <source>
        <dbReference type="ARBA" id="ARBA00004123"/>
    </source>
</evidence>
<keyword evidence="7" id="KW-0804">Transcription</keyword>
<dbReference type="GO" id="GO:0003677">
    <property type="term" value="F:DNA binding"/>
    <property type="evidence" value="ECO:0007669"/>
    <property type="project" value="UniProtKB-KW"/>
</dbReference>
<evidence type="ECO:0000256" key="4">
    <source>
        <dbReference type="ARBA" id="ARBA00022833"/>
    </source>
</evidence>
<evidence type="ECO:0000313" key="14">
    <source>
        <dbReference type="Proteomes" id="UP001237642"/>
    </source>
</evidence>
<keyword evidence="6" id="KW-0238">DNA-binding</keyword>
<evidence type="ECO:0000256" key="6">
    <source>
        <dbReference type="ARBA" id="ARBA00023125"/>
    </source>
</evidence>
<dbReference type="Gene3D" id="4.10.1100.10">
    <property type="entry name" value="Transcription factor, SBP-box domain"/>
    <property type="match status" value="1"/>
</dbReference>
<dbReference type="GO" id="GO:0008270">
    <property type="term" value="F:zinc ion binding"/>
    <property type="evidence" value="ECO:0007669"/>
    <property type="project" value="UniProtKB-KW"/>
</dbReference>
<protein>
    <submittedName>
        <fullName evidence="13">Squamosa promoter-binding-like protein</fullName>
    </submittedName>
</protein>
<dbReference type="AlphaFoldDB" id="A0AAD8HYG6"/>
<evidence type="ECO:0000313" key="13">
    <source>
        <dbReference type="EMBL" id="KAK1375338.1"/>
    </source>
</evidence>